<dbReference type="Proteomes" id="UP000075243">
    <property type="component" value="Chromosome 7"/>
</dbReference>
<name>A0A151TD83_CAJCA</name>
<dbReference type="PANTHER" id="PTHR33702">
    <property type="entry name" value="BNAA09G40010D PROTEIN"/>
    <property type="match status" value="1"/>
</dbReference>
<accession>A0A151TD83</accession>
<sequence>MESLFPKPTLYGGIKSYLRRRRYRSLHGGAATGRRKMTIIRLKSPRKYWKIRAIPRLRWVMRSPLKMLTKLKNAYMNFMLRLAGNVGAMNSDNIFGVKRIPKARQVSKGYSGDEFEARLIFEISKTLVASYELYPM</sequence>
<dbReference type="OMA" id="YMNMMIR"/>
<dbReference type="OrthoDB" id="764584at2759"/>
<proteinExistence type="predicted"/>
<dbReference type="PANTHER" id="PTHR33702:SF26">
    <property type="entry name" value="CAPSID PROTEIN"/>
    <property type="match status" value="1"/>
</dbReference>
<dbReference type="Gramene" id="C.cajan_19073.t">
    <property type="protein sequence ID" value="C.cajan_19073.t.cds1"/>
    <property type="gene ID" value="C.cajan_19073"/>
</dbReference>
<dbReference type="AlphaFoldDB" id="A0A151TD83"/>
<reference evidence="1 2" key="1">
    <citation type="journal article" date="2012" name="Nat. Biotechnol.">
        <title>Draft genome sequence of pigeonpea (Cajanus cajan), an orphan legume crop of resource-poor farmers.</title>
        <authorList>
            <person name="Varshney R.K."/>
            <person name="Chen W."/>
            <person name="Li Y."/>
            <person name="Bharti A.K."/>
            <person name="Saxena R.K."/>
            <person name="Schlueter J.A."/>
            <person name="Donoghue M.T."/>
            <person name="Azam S."/>
            <person name="Fan G."/>
            <person name="Whaley A.M."/>
            <person name="Farmer A.D."/>
            <person name="Sheridan J."/>
            <person name="Iwata A."/>
            <person name="Tuteja R."/>
            <person name="Penmetsa R.V."/>
            <person name="Wu W."/>
            <person name="Upadhyaya H.D."/>
            <person name="Yang S.P."/>
            <person name="Shah T."/>
            <person name="Saxena K.B."/>
            <person name="Michael T."/>
            <person name="McCombie W.R."/>
            <person name="Yang B."/>
            <person name="Zhang G."/>
            <person name="Yang H."/>
            <person name="Wang J."/>
            <person name="Spillane C."/>
            <person name="Cook D.R."/>
            <person name="May G.D."/>
            <person name="Xu X."/>
            <person name="Jackson S.A."/>
        </authorList>
    </citation>
    <scope>NUCLEOTIDE SEQUENCE [LARGE SCALE GENOMIC DNA]</scope>
    <source>
        <strain evidence="2">cv. Asha</strain>
    </source>
</reference>
<protein>
    <submittedName>
        <fullName evidence="1">Uncharacterized protein</fullName>
    </submittedName>
</protein>
<gene>
    <name evidence="1" type="ORF">KK1_019626</name>
</gene>
<organism evidence="1 2">
    <name type="scientific">Cajanus cajan</name>
    <name type="common">Pigeon pea</name>
    <name type="synonym">Cajanus indicus</name>
    <dbReference type="NCBI Taxonomy" id="3821"/>
    <lineage>
        <taxon>Eukaryota</taxon>
        <taxon>Viridiplantae</taxon>
        <taxon>Streptophyta</taxon>
        <taxon>Embryophyta</taxon>
        <taxon>Tracheophyta</taxon>
        <taxon>Spermatophyta</taxon>
        <taxon>Magnoliopsida</taxon>
        <taxon>eudicotyledons</taxon>
        <taxon>Gunneridae</taxon>
        <taxon>Pentapetalae</taxon>
        <taxon>rosids</taxon>
        <taxon>fabids</taxon>
        <taxon>Fabales</taxon>
        <taxon>Fabaceae</taxon>
        <taxon>Papilionoideae</taxon>
        <taxon>50 kb inversion clade</taxon>
        <taxon>NPAAA clade</taxon>
        <taxon>indigoferoid/millettioid clade</taxon>
        <taxon>Phaseoleae</taxon>
        <taxon>Cajanus</taxon>
    </lineage>
</organism>
<evidence type="ECO:0000313" key="2">
    <source>
        <dbReference type="Proteomes" id="UP000075243"/>
    </source>
</evidence>
<keyword evidence="2" id="KW-1185">Reference proteome</keyword>
<dbReference type="STRING" id="3821.A0A151TD83"/>
<dbReference type="EMBL" id="CM003609">
    <property type="protein sequence ID" value="KYP65012.1"/>
    <property type="molecule type" value="Genomic_DNA"/>
</dbReference>
<evidence type="ECO:0000313" key="1">
    <source>
        <dbReference type="EMBL" id="KYP65012.1"/>
    </source>
</evidence>